<reference evidence="2 3" key="2">
    <citation type="submission" date="2016-11" db="EMBL/GenBank/DDBJ databases">
        <authorList>
            <person name="Varghese N."/>
            <person name="Submissions S."/>
        </authorList>
    </citation>
    <scope>NUCLEOTIDE SEQUENCE [LARGE SCALE GENOMIC DNA]</scope>
    <source>
        <strain evidence="2 3">DSM 6368</strain>
    </source>
</reference>
<evidence type="ECO:0000313" key="2">
    <source>
        <dbReference type="EMBL" id="SHL58067.1"/>
    </source>
</evidence>
<evidence type="ECO:0000313" key="1">
    <source>
        <dbReference type="EMBL" id="OXB04430.1"/>
    </source>
</evidence>
<reference evidence="1 4" key="1">
    <citation type="submission" date="2016-11" db="EMBL/GenBank/DDBJ databases">
        <title>Whole genomes of Flavobacteriaceae.</title>
        <authorList>
            <person name="Stine C."/>
            <person name="Li C."/>
            <person name="Tadesse D."/>
        </authorList>
    </citation>
    <scope>NUCLEOTIDE SEQUENCE [LARGE SCALE GENOMIC DNA]</scope>
    <source>
        <strain evidence="1 4">ATCC 19366</strain>
    </source>
</reference>
<dbReference type="EMBL" id="FRBX01000001">
    <property type="protein sequence ID" value="SHL58067.1"/>
    <property type="molecule type" value="Genomic_DNA"/>
</dbReference>
<dbReference type="EMBL" id="MUHB01000010">
    <property type="protein sequence ID" value="OXB04430.1"/>
    <property type="molecule type" value="Genomic_DNA"/>
</dbReference>
<dbReference type="AlphaFoldDB" id="A0AB36P011"/>
<gene>
    <name evidence="1" type="ORF">B0A72_13120</name>
    <name evidence="2" type="ORF">SAMN05444387_0976</name>
</gene>
<dbReference type="Proteomes" id="UP000184216">
    <property type="component" value="Unassembled WGS sequence"/>
</dbReference>
<dbReference type="RefSeq" id="WP_073393934.1">
    <property type="nucleotide sequence ID" value="NZ_FRBX01000001.1"/>
</dbReference>
<proteinExistence type="predicted"/>
<organism evidence="1 4">
    <name type="scientific">Flavobacterium pectinovorum</name>
    <dbReference type="NCBI Taxonomy" id="29533"/>
    <lineage>
        <taxon>Bacteria</taxon>
        <taxon>Pseudomonadati</taxon>
        <taxon>Bacteroidota</taxon>
        <taxon>Flavobacteriia</taxon>
        <taxon>Flavobacteriales</taxon>
        <taxon>Flavobacteriaceae</taxon>
        <taxon>Flavobacterium</taxon>
    </lineage>
</organism>
<evidence type="ECO:0000313" key="3">
    <source>
        <dbReference type="Proteomes" id="UP000184216"/>
    </source>
</evidence>
<name>A0AB36P011_9FLAO</name>
<protein>
    <submittedName>
        <fullName evidence="1">Uncharacterized protein</fullName>
    </submittedName>
</protein>
<sequence length="459" mass="53942">MSEIKPGELIVFKTHPFINDLTNVRIAAYSEYTSPLLVVKEIKEKSFDKENGRDIGQQLNCIYYNSKDGKFIDKWISSKLINKVFFSVVDHKLLSEFDFKKKLLDSNKELSIRNYENLIKEHYLNKKVILKSVDIELFKIKVNRTKENGELVETNHLEFLPPLMSVIGFKFNDEKNKFSEKTGLPMIELKCKWYNSSAKTFSESFFPSEILYSVKDVEDLFPEKDLLSDIAESIEENSFFNLPIIKPFNLEGNKNSTVINYSIGRSESIIYKHYFYQMNYFDYITQNKSVITIDNDQVFNKITENTIFGKKYPDYINGFRLKIIDCAFSIDSYYLIIYKDAYKNITKRIVKILELYIYVKDFKAFKDTYKNLSSWTLDKNPSFINYNYHNDGNIFIHLEGEIIPSNTLPKTVFEDPNVEIILKTNCLLRKGKIRNFKINSILEVQEIIDGKTLFEEDLF</sequence>
<evidence type="ECO:0000313" key="4">
    <source>
        <dbReference type="Proteomes" id="UP000198431"/>
    </source>
</evidence>
<comment type="caution">
    <text evidence="1">The sequence shown here is derived from an EMBL/GenBank/DDBJ whole genome shotgun (WGS) entry which is preliminary data.</text>
</comment>
<accession>A0AB36P011</accession>
<dbReference type="Proteomes" id="UP000198431">
    <property type="component" value="Unassembled WGS sequence"/>
</dbReference>
<keyword evidence="3" id="KW-1185">Reference proteome</keyword>